<accession>A0A5B7K6T7</accession>
<proteinExistence type="predicted"/>
<dbReference type="AlphaFoldDB" id="A0A5B7K6T7"/>
<organism evidence="1 2">
    <name type="scientific">Portunus trituberculatus</name>
    <name type="common">Swimming crab</name>
    <name type="synonym">Neptunus trituberculatus</name>
    <dbReference type="NCBI Taxonomy" id="210409"/>
    <lineage>
        <taxon>Eukaryota</taxon>
        <taxon>Metazoa</taxon>
        <taxon>Ecdysozoa</taxon>
        <taxon>Arthropoda</taxon>
        <taxon>Crustacea</taxon>
        <taxon>Multicrustacea</taxon>
        <taxon>Malacostraca</taxon>
        <taxon>Eumalacostraca</taxon>
        <taxon>Eucarida</taxon>
        <taxon>Decapoda</taxon>
        <taxon>Pleocyemata</taxon>
        <taxon>Brachyura</taxon>
        <taxon>Eubrachyura</taxon>
        <taxon>Portunoidea</taxon>
        <taxon>Portunidae</taxon>
        <taxon>Portuninae</taxon>
        <taxon>Portunus</taxon>
    </lineage>
</organism>
<comment type="caution">
    <text evidence="1">The sequence shown here is derived from an EMBL/GenBank/DDBJ whole genome shotgun (WGS) entry which is preliminary data.</text>
</comment>
<reference evidence="1 2" key="1">
    <citation type="submission" date="2019-05" db="EMBL/GenBank/DDBJ databases">
        <title>Another draft genome of Portunus trituberculatus and its Hox gene families provides insights of decapod evolution.</title>
        <authorList>
            <person name="Jeong J.-H."/>
            <person name="Song I."/>
            <person name="Kim S."/>
            <person name="Choi T."/>
            <person name="Kim D."/>
            <person name="Ryu S."/>
            <person name="Kim W."/>
        </authorList>
    </citation>
    <scope>NUCLEOTIDE SEQUENCE [LARGE SCALE GENOMIC DNA]</scope>
    <source>
        <tissue evidence="1">Muscle</tissue>
    </source>
</reference>
<dbReference type="Proteomes" id="UP000324222">
    <property type="component" value="Unassembled WGS sequence"/>
</dbReference>
<protein>
    <submittedName>
        <fullName evidence="1">Uncharacterized protein</fullName>
    </submittedName>
</protein>
<keyword evidence="2" id="KW-1185">Reference proteome</keyword>
<evidence type="ECO:0000313" key="2">
    <source>
        <dbReference type="Proteomes" id="UP000324222"/>
    </source>
</evidence>
<dbReference type="EMBL" id="VSRR010149588">
    <property type="protein sequence ID" value="MPD06132.1"/>
    <property type="molecule type" value="Genomic_DNA"/>
</dbReference>
<evidence type="ECO:0000313" key="1">
    <source>
        <dbReference type="EMBL" id="MPD06132.1"/>
    </source>
</evidence>
<gene>
    <name evidence="1" type="ORF">E2C01_101922</name>
</gene>
<name>A0A5B7K6T7_PORTR</name>
<sequence length="60" mass="6682">MRDTPARRHHYDGSTHVLLWCRYLILSAGIDITEVSGAASVLDLLVHIRNVRLQATNAAI</sequence>